<feature type="transmembrane region" description="Helical" evidence="1">
    <location>
        <begin position="169"/>
        <end position="189"/>
    </location>
</feature>
<comment type="caution">
    <text evidence="3">The sequence shown here is derived from an EMBL/GenBank/DDBJ whole genome shotgun (WGS) entry which is preliminary data.</text>
</comment>
<accession>A0A4Z0M9N3</accession>
<name>A0A4Z0M9N3_9GAMM</name>
<proteinExistence type="predicted"/>
<feature type="signal peptide" evidence="2">
    <location>
        <begin position="1"/>
        <end position="22"/>
    </location>
</feature>
<reference evidence="3 4" key="1">
    <citation type="submission" date="2019-04" db="EMBL/GenBank/DDBJ databases">
        <title>Taxonomy of novel Haliea sp. from mangrove soil of West Coast of India.</title>
        <authorList>
            <person name="Verma A."/>
            <person name="Kumar P."/>
            <person name="Krishnamurthi S."/>
        </authorList>
    </citation>
    <scope>NUCLEOTIDE SEQUENCE [LARGE SCALE GENOMIC DNA]</scope>
    <source>
        <strain evidence="3 4">SAOS-164</strain>
    </source>
</reference>
<evidence type="ECO:0000313" key="4">
    <source>
        <dbReference type="Proteomes" id="UP000298050"/>
    </source>
</evidence>
<gene>
    <name evidence="3" type="ORF">E4634_00690</name>
</gene>
<organism evidence="3 4">
    <name type="scientific">Mangrovimicrobium sediminis</name>
    <dbReference type="NCBI Taxonomy" id="2562682"/>
    <lineage>
        <taxon>Bacteria</taxon>
        <taxon>Pseudomonadati</taxon>
        <taxon>Pseudomonadota</taxon>
        <taxon>Gammaproteobacteria</taxon>
        <taxon>Cellvibrionales</taxon>
        <taxon>Halieaceae</taxon>
        <taxon>Mangrovimicrobium</taxon>
    </lineage>
</organism>
<keyword evidence="1" id="KW-1133">Transmembrane helix</keyword>
<keyword evidence="4" id="KW-1185">Reference proteome</keyword>
<dbReference type="RefSeq" id="WP_135440675.1">
    <property type="nucleotide sequence ID" value="NZ_SRLE01000001.1"/>
</dbReference>
<keyword evidence="2" id="KW-0732">Signal</keyword>
<evidence type="ECO:0008006" key="5">
    <source>
        <dbReference type="Google" id="ProtNLM"/>
    </source>
</evidence>
<keyword evidence="1" id="KW-0812">Transmembrane</keyword>
<sequence length="195" mass="19739">MKTIIRGLTCIALTLLSALSQAQSGTATGTGALAGSGIYDASATGTATASLAGDILTLDYTYELTMITPPGSVGEVFTAAGTLVIDYSGPGPVGTNSTTTCTPPAVPNVDICPNILGAAATSLSGDTDLVTVVLQYSPSPGVNDLTMTWAMTYDAPPEPPEPVEPVPTLPLFALILMACGLGATAMRSLSRRNTR</sequence>
<dbReference type="Proteomes" id="UP000298050">
    <property type="component" value="Unassembled WGS sequence"/>
</dbReference>
<feature type="chain" id="PRO_5021256108" description="PEP-CTERM sorting domain-containing protein" evidence="2">
    <location>
        <begin position="23"/>
        <end position="195"/>
    </location>
</feature>
<protein>
    <recommendedName>
        <fullName evidence="5">PEP-CTERM sorting domain-containing protein</fullName>
    </recommendedName>
</protein>
<evidence type="ECO:0000313" key="3">
    <source>
        <dbReference type="EMBL" id="TGD76098.1"/>
    </source>
</evidence>
<dbReference type="EMBL" id="SRLE01000001">
    <property type="protein sequence ID" value="TGD76098.1"/>
    <property type="molecule type" value="Genomic_DNA"/>
</dbReference>
<evidence type="ECO:0000256" key="2">
    <source>
        <dbReference type="SAM" id="SignalP"/>
    </source>
</evidence>
<dbReference type="AlphaFoldDB" id="A0A4Z0M9N3"/>
<evidence type="ECO:0000256" key="1">
    <source>
        <dbReference type="SAM" id="Phobius"/>
    </source>
</evidence>
<keyword evidence="1" id="KW-0472">Membrane</keyword>